<dbReference type="EMBL" id="BOVK01000001">
    <property type="protein sequence ID" value="GIQ67181.1"/>
    <property type="molecule type" value="Genomic_DNA"/>
</dbReference>
<dbReference type="Proteomes" id="UP000677918">
    <property type="component" value="Unassembled WGS sequence"/>
</dbReference>
<evidence type="ECO:0000313" key="1">
    <source>
        <dbReference type="EMBL" id="GIQ67181.1"/>
    </source>
</evidence>
<proteinExistence type="predicted"/>
<protein>
    <recommendedName>
        <fullName evidence="3">DUF1450 domain-containing protein</fullName>
    </recommendedName>
</protein>
<reference evidence="1" key="1">
    <citation type="submission" date="2021-04" db="EMBL/GenBank/DDBJ databases">
        <title>Draft genome sequence of Xylanibacillus composti strain K13.</title>
        <authorList>
            <person name="Uke A."/>
            <person name="Chhe C."/>
            <person name="Baramee S."/>
            <person name="Kosugi A."/>
        </authorList>
    </citation>
    <scope>NUCLEOTIDE SEQUENCE</scope>
    <source>
        <strain evidence="1">K13</strain>
    </source>
</reference>
<dbReference type="InterPro" id="IPR009910">
    <property type="entry name" value="DUF1450"/>
</dbReference>
<evidence type="ECO:0008006" key="3">
    <source>
        <dbReference type="Google" id="ProtNLM"/>
    </source>
</evidence>
<name>A0A8J4H0J7_9BACL</name>
<dbReference type="Pfam" id="PF07293">
    <property type="entry name" value="DUF1450"/>
    <property type="match status" value="1"/>
</dbReference>
<accession>A0A8J4H0J7</accession>
<keyword evidence="2" id="KW-1185">Reference proteome</keyword>
<sequence length="85" mass="9679">MSLGIIVVEICDRNALALEALEELETKYPEVAVIRTNCLNMCNLCRARPYALVNERRVYAKTPEACIEEIEVLIKEELNDFYGGE</sequence>
<evidence type="ECO:0000313" key="2">
    <source>
        <dbReference type="Proteomes" id="UP000677918"/>
    </source>
</evidence>
<organism evidence="1 2">
    <name type="scientific">Xylanibacillus composti</name>
    <dbReference type="NCBI Taxonomy" id="1572762"/>
    <lineage>
        <taxon>Bacteria</taxon>
        <taxon>Bacillati</taxon>
        <taxon>Bacillota</taxon>
        <taxon>Bacilli</taxon>
        <taxon>Bacillales</taxon>
        <taxon>Paenibacillaceae</taxon>
        <taxon>Xylanibacillus</taxon>
    </lineage>
</organism>
<comment type="caution">
    <text evidence="1">The sequence shown here is derived from an EMBL/GenBank/DDBJ whole genome shotgun (WGS) entry which is preliminary data.</text>
</comment>
<dbReference type="RefSeq" id="WP_213409793.1">
    <property type="nucleotide sequence ID" value="NZ_BOVK01000001.1"/>
</dbReference>
<gene>
    <name evidence="1" type="ORF">XYCOK13_00050</name>
</gene>
<dbReference type="AlphaFoldDB" id="A0A8J4H0J7"/>